<dbReference type="InterPro" id="IPR024491">
    <property type="entry name" value="Se_SelK/SelG"/>
</dbReference>
<dbReference type="Proteomes" id="UP000625711">
    <property type="component" value="Unassembled WGS sequence"/>
</dbReference>
<organism evidence="3 4">
    <name type="scientific">Rhynchophorus ferrugineus</name>
    <name type="common">Red palm weevil</name>
    <name type="synonym">Curculio ferrugineus</name>
    <dbReference type="NCBI Taxonomy" id="354439"/>
    <lineage>
        <taxon>Eukaryota</taxon>
        <taxon>Metazoa</taxon>
        <taxon>Ecdysozoa</taxon>
        <taxon>Arthropoda</taxon>
        <taxon>Hexapoda</taxon>
        <taxon>Insecta</taxon>
        <taxon>Pterygota</taxon>
        <taxon>Neoptera</taxon>
        <taxon>Endopterygota</taxon>
        <taxon>Coleoptera</taxon>
        <taxon>Polyphaga</taxon>
        <taxon>Cucujiformia</taxon>
        <taxon>Curculionidae</taxon>
        <taxon>Dryophthorinae</taxon>
        <taxon>Rhynchophorus</taxon>
    </lineage>
</organism>
<keyword evidence="2" id="KW-0472">Membrane</keyword>
<evidence type="ECO:0000313" key="4">
    <source>
        <dbReference type="Proteomes" id="UP000625711"/>
    </source>
</evidence>
<proteinExistence type="predicted"/>
<feature type="compositionally biased region" description="Low complexity" evidence="1">
    <location>
        <begin position="48"/>
        <end position="57"/>
    </location>
</feature>
<dbReference type="AlphaFoldDB" id="A0A834I2S9"/>
<keyword evidence="2" id="KW-0812">Transmembrane</keyword>
<gene>
    <name evidence="3" type="ORF">GWI33_015564</name>
</gene>
<protein>
    <submittedName>
        <fullName evidence="3">Uncharacterized protein</fullName>
    </submittedName>
</protein>
<dbReference type="EMBL" id="JAACXV010013943">
    <property type="protein sequence ID" value="KAF7271578.1"/>
    <property type="molecule type" value="Genomic_DNA"/>
</dbReference>
<keyword evidence="4" id="KW-1185">Reference proteome</keyword>
<sequence length="110" mass="10936">MVYIKSDGTVSSNPPLHKQFFRLIVGVFAFVIFFFKSLLGFDTSGYSSGNTSNRSGGSSLGGGSSGGGGGGSRPFGPGNGPGGRPNIRTMGDINPPTVRGGGCPGGGCGM</sequence>
<evidence type="ECO:0000256" key="1">
    <source>
        <dbReference type="SAM" id="MobiDB-lite"/>
    </source>
</evidence>
<accession>A0A834I2S9</accession>
<evidence type="ECO:0000313" key="3">
    <source>
        <dbReference type="EMBL" id="KAF7271578.1"/>
    </source>
</evidence>
<comment type="caution">
    <text evidence="3">The sequence shown here is derived from an EMBL/GenBank/DDBJ whole genome shotgun (WGS) entry which is preliminary data.</text>
</comment>
<feature type="compositionally biased region" description="Gly residues" evidence="1">
    <location>
        <begin position="58"/>
        <end position="83"/>
    </location>
</feature>
<dbReference type="Pfam" id="PF10961">
    <property type="entry name" value="SelK_SelG"/>
    <property type="match status" value="1"/>
</dbReference>
<feature type="compositionally biased region" description="Gly residues" evidence="1">
    <location>
        <begin position="99"/>
        <end position="110"/>
    </location>
</feature>
<evidence type="ECO:0000256" key="2">
    <source>
        <dbReference type="SAM" id="Phobius"/>
    </source>
</evidence>
<feature type="transmembrane region" description="Helical" evidence="2">
    <location>
        <begin position="20"/>
        <end position="39"/>
    </location>
</feature>
<reference evidence="3" key="1">
    <citation type="submission" date="2020-08" db="EMBL/GenBank/DDBJ databases">
        <title>Genome sequencing and assembly of the red palm weevil Rhynchophorus ferrugineus.</title>
        <authorList>
            <person name="Dias G.B."/>
            <person name="Bergman C.M."/>
            <person name="Manee M."/>
        </authorList>
    </citation>
    <scope>NUCLEOTIDE SEQUENCE</scope>
    <source>
        <strain evidence="3">AA-2017</strain>
        <tissue evidence="3">Whole larva</tissue>
    </source>
</reference>
<keyword evidence="2" id="KW-1133">Transmembrane helix</keyword>
<name>A0A834I2S9_RHYFE</name>
<feature type="region of interest" description="Disordered" evidence="1">
    <location>
        <begin position="48"/>
        <end position="110"/>
    </location>
</feature>